<dbReference type="PANTHER" id="PTHR31642">
    <property type="entry name" value="TRICHOTHECENE 3-O-ACETYLTRANSFERASE"/>
    <property type="match status" value="1"/>
</dbReference>
<dbReference type="PANTHER" id="PTHR31642:SF324">
    <property type="entry name" value="SPERMIDINE HYDROXYCINNAMOYL TRANSFERASE"/>
    <property type="match status" value="1"/>
</dbReference>
<dbReference type="GO" id="GO:0016747">
    <property type="term" value="F:acyltransferase activity, transferring groups other than amino-acyl groups"/>
    <property type="evidence" value="ECO:0007669"/>
    <property type="project" value="TreeGrafter"/>
</dbReference>
<dbReference type="InterPro" id="IPR050317">
    <property type="entry name" value="Plant_Fungal_Acyltransferase"/>
</dbReference>
<comment type="caution">
    <text evidence="2">The sequence shown here is derived from an EMBL/GenBank/DDBJ whole genome shotgun (WGS) entry which is preliminary data.</text>
</comment>
<dbReference type="Pfam" id="PF02458">
    <property type="entry name" value="Transferase"/>
    <property type="match status" value="3"/>
</dbReference>
<keyword evidence="3" id="KW-1185">Reference proteome</keyword>
<name>A0AA41RW59_PAPNU</name>
<dbReference type="InterPro" id="IPR023213">
    <property type="entry name" value="CAT-like_dom_sf"/>
</dbReference>
<accession>A0AA41RW59</accession>
<dbReference type="Proteomes" id="UP001177140">
    <property type="component" value="Unassembled WGS sequence"/>
</dbReference>
<dbReference type="Gene3D" id="3.30.559.10">
    <property type="entry name" value="Chloramphenicol acetyltransferase-like domain"/>
    <property type="match status" value="3"/>
</dbReference>
<protein>
    <recommendedName>
        <fullName evidence="4">Shikimate O-hydroxycinnamoyltransferase</fullName>
    </recommendedName>
</protein>
<sequence>MLKVRVRDSSVVKPKEETPKVFLWTSNIDQLYVKHVQAVYFYRRPALTSYSSSCSDDFFNSTILKDGLSKALVTHYPIAGRLKRNESGRAEIECTGEGVIFIEAETDSLIKDLGEFTPNEQLMPISFTSISHLVVDGVCGVNFFNAWSELCRGVDNTRPIPFFDRTVLRARDPPIVSFPHMEYKPPSMNIPPPLPFDSVHEVIAGHIWRCSCKARELKDDQETMISIPLDYRSRSRPPLPDGYFGNAIFHLTPTAISGDIVSKPLCYAVNLIHEIFMMSTNNEYFRSALDFLELHPNIYTLAKSTQTFNGCNIRNSSWVKLPLYEADFGWGPPLYVGPGVIGLAGRSFLTPNPPGSGGGFSLIISLESDYHMNLFREHFYDI</sequence>
<proteinExistence type="inferred from homology"/>
<comment type="similarity">
    <text evidence="1">Belongs to the plant acyltransferase family.</text>
</comment>
<evidence type="ECO:0000256" key="1">
    <source>
        <dbReference type="ARBA" id="ARBA00009861"/>
    </source>
</evidence>
<gene>
    <name evidence="2" type="ORF">MKW94_007990</name>
</gene>
<reference evidence="2" key="1">
    <citation type="submission" date="2022-03" db="EMBL/GenBank/DDBJ databases">
        <title>A functionally conserved STORR gene fusion in Papaver species that diverged 16.8 million years ago.</title>
        <authorList>
            <person name="Catania T."/>
        </authorList>
    </citation>
    <scope>NUCLEOTIDE SEQUENCE</scope>
    <source>
        <strain evidence="2">S-191538</strain>
    </source>
</reference>
<evidence type="ECO:0000313" key="3">
    <source>
        <dbReference type="Proteomes" id="UP001177140"/>
    </source>
</evidence>
<evidence type="ECO:0008006" key="4">
    <source>
        <dbReference type="Google" id="ProtNLM"/>
    </source>
</evidence>
<dbReference type="AlphaFoldDB" id="A0AA41RW59"/>
<evidence type="ECO:0000313" key="2">
    <source>
        <dbReference type="EMBL" id="MCL7024085.1"/>
    </source>
</evidence>
<dbReference type="EMBL" id="JAJJMA010030234">
    <property type="protein sequence ID" value="MCL7024085.1"/>
    <property type="molecule type" value="Genomic_DNA"/>
</dbReference>
<organism evidence="2 3">
    <name type="scientific">Papaver nudicaule</name>
    <name type="common">Iceland poppy</name>
    <dbReference type="NCBI Taxonomy" id="74823"/>
    <lineage>
        <taxon>Eukaryota</taxon>
        <taxon>Viridiplantae</taxon>
        <taxon>Streptophyta</taxon>
        <taxon>Embryophyta</taxon>
        <taxon>Tracheophyta</taxon>
        <taxon>Spermatophyta</taxon>
        <taxon>Magnoliopsida</taxon>
        <taxon>Ranunculales</taxon>
        <taxon>Papaveraceae</taxon>
        <taxon>Papaveroideae</taxon>
        <taxon>Papaver</taxon>
    </lineage>
</organism>